<dbReference type="PROSITE" id="PS00455">
    <property type="entry name" value="AMP_BINDING"/>
    <property type="match status" value="1"/>
</dbReference>
<proteinExistence type="inferred from homology"/>
<dbReference type="InterPro" id="IPR020845">
    <property type="entry name" value="AMP-binding_CS"/>
</dbReference>
<dbReference type="InterPro" id="IPR042099">
    <property type="entry name" value="ANL_N_sf"/>
</dbReference>
<dbReference type="SMART" id="SM00563">
    <property type="entry name" value="PlsC"/>
    <property type="match status" value="1"/>
</dbReference>
<dbReference type="Gene3D" id="3.30.300.30">
    <property type="match status" value="1"/>
</dbReference>
<dbReference type="CDD" id="cd07989">
    <property type="entry name" value="LPLAT_AGPAT-like"/>
    <property type="match status" value="1"/>
</dbReference>
<dbReference type="PANTHER" id="PTHR43201:SF5">
    <property type="entry name" value="MEDIUM-CHAIN ACYL-COA LIGASE ACSF2, MITOCHONDRIAL"/>
    <property type="match status" value="1"/>
</dbReference>
<dbReference type="InterPro" id="IPR045851">
    <property type="entry name" value="AMP-bd_C_sf"/>
</dbReference>
<dbReference type="SUPFAM" id="SSF56801">
    <property type="entry name" value="Acetyl-CoA synthetase-like"/>
    <property type="match status" value="1"/>
</dbReference>
<organism evidence="4 5">
    <name type="scientific">Candidatus Methylumidiphilus alinenensis</name>
    <dbReference type="NCBI Taxonomy" id="2202197"/>
    <lineage>
        <taxon>Bacteria</taxon>
        <taxon>Pseudomonadati</taxon>
        <taxon>Pseudomonadota</taxon>
        <taxon>Gammaproteobacteria</taxon>
        <taxon>Methylococcales</taxon>
        <taxon>Candidatus Methylumidiphilus</taxon>
    </lineage>
</organism>
<dbReference type="SUPFAM" id="SSF69593">
    <property type="entry name" value="Glycerol-3-phosphate (1)-acyltransferase"/>
    <property type="match status" value="1"/>
</dbReference>
<dbReference type="PANTHER" id="PTHR43201">
    <property type="entry name" value="ACYL-COA SYNTHETASE"/>
    <property type="match status" value="1"/>
</dbReference>
<dbReference type="GO" id="GO:0031956">
    <property type="term" value="F:medium-chain fatty acid-CoA ligase activity"/>
    <property type="evidence" value="ECO:0007669"/>
    <property type="project" value="TreeGrafter"/>
</dbReference>
<protein>
    <submittedName>
        <fullName evidence="4">Acyl-[ACP]--phospholipid O-acyltransferase</fullName>
    </submittedName>
</protein>
<keyword evidence="2" id="KW-0436">Ligase</keyword>
<comment type="caution">
    <text evidence="4">The sequence shown here is derived from an EMBL/GenBank/DDBJ whole genome shotgun (WGS) entry which is preliminary data.</text>
</comment>
<evidence type="ECO:0000313" key="4">
    <source>
        <dbReference type="EMBL" id="PZN83789.1"/>
    </source>
</evidence>
<name>A0A2W4RQU0_9GAMM</name>
<comment type="similarity">
    <text evidence="1">Belongs to the ATP-dependent AMP-binding enzyme family.</text>
</comment>
<evidence type="ECO:0000313" key="5">
    <source>
        <dbReference type="Proteomes" id="UP000249396"/>
    </source>
</evidence>
<dbReference type="InterPro" id="IPR000873">
    <property type="entry name" value="AMP-dep_synth/lig_dom"/>
</dbReference>
<dbReference type="GO" id="GO:0016746">
    <property type="term" value="F:acyltransferase activity"/>
    <property type="evidence" value="ECO:0007669"/>
    <property type="project" value="UniProtKB-KW"/>
</dbReference>
<sequence length="716" mass="79227">MLRKFVRFILALFYRVKIHGAENLERAGDRVLIVANHASFLDPVLLWAFLPDDVTFAINTHIAKSFWIKPGLRFARVLPLDTGNPMSVKTLTHHLRENRRVVLFPEGRITMTGALMKIYDGAGLIADKADARVLPVRIDGAQYTPFSRLRGILRLRWFPAITLNILPPIRLELPSELKGDERRVKLGTMMEDLMTDMVFSTADRNRTLFQALLDARKIHGGRWTIMEDMQRKPVSYNGLITRILALGGKLAELSTEGEAVGVLLPSIVPTVAVFFGLNSRRRIPAMLNYTAGVNNLLTACVTAQVKTVITSKRFIEMAKLENELARLQSTLRVVFLEDLAESLTVIDKIKALLGSLKLQFGSTGNGEAEKPAVILFTSGSEGLPKGVVLSHANLLANSHQLVAKLDLNASDRLLNCLPLFHSFGLTVGTLTPLLSGMFTFLYPSPLHYRIIPEVAYDINATILFGTNTFLGGYAKHAHPYDFYSVRFVFAGAERLMPDTRKVWSDKFGIRLVEGYGVTETSPVLSANTPMHFRAGSVGRLLPGIRYQLERVEGIPEGGKLHVAGPNIMLGYLLAGNPGKLVPPCSVFGEGWHDTGDLVTVDAEGYIFIRGRVKRFAKIGGEMVSLAAVEEIAARLWPENLHVAASQPDVQKGERILLITDYPGAERSQLLEHVRREGYSEMHLPRSIHLLDPMPLLATGKIDLQAVLGWLKDVDGA</sequence>
<dbReference type="InterPro" id="IPR002123">
    <property type="entry name" value="Plipid/glycerol_acylTrfase"/>
</dbReference>
<dbReference type="Gene3D" id="3.40.50.12780">
    <property type="entry name" value="N-terminal domain of ligase-like"/>
    <property type="match status" value="1"/>
</dbReference>
<reference evidence="4 5" key="1">
    <citation type="journal article" date="2018" name="Aquat. Microb. Ecol.">
        <title>Gammaproteobacterial methanotrophs dominate.</title>
        <authorList>
            <person name="Rissanen A.J."/>
            <person name="Saarenheimo J."/>
            <person name="Tiirola M."/>
            <person name="Peura S."/>
            <person name="Aalto S.L."/>
            <person name="Karvinen A."/>
            <person name="Nykanen H."/>
        </authorList>
    </citation>
    <scope>NUCLEOTIDE SEQUENCE [LARGE SCALE GENOMIC DNA]</scope>
    <source>
        <strain evidence="4">AMbin10</strain>
    </source>
</reference>
<feature type="domain" description="Phospholipid/glycerol acyltransferase" evidence="3">
    <location>
        <begin position="31"/>
        <end position="141"/>
    </location>
</feature>
<evidence type="ECO:0000256" key="1">
    <source>
        <dbReference type="ARBA" id="ARBA00006432"/>
    </source>
</evidence>
<evidence type="ECO:0000259" key="3">
    <source>
        <dbReference type="SMART" id="SM00563"/>
    </source>
</evidence>
<accession>A0A2W4RQU0</accession>
<keyword evidence="4" id="KW-0012">Acyltransferase</keyword>
<dbReference type="EMBL" id="QJPH01000176">
    <property type="protein sequence ID" value="PZN83789.1"/>
    <property type="molecule type" value="Genomic_DNA"/>
</dbReference>
<evidence type="ECO:0000256" key="2">
    <source>
        <dbReference type="ARBA" id="ARBA00022598"/>
    </source>
</evidence>
<dbReference type="AlphaFoldDB" id="A0A2W4RQU0"/>
<dbReference type="Proteomes" id="UP000249396">
    <property type="component" value="Unassembled WGS sequence"/>
</dbReference>
<keyword evidence="4" id="KW-0808">Transferase</keyword>
<dbReference type="GO" id="GO:0006631">
    <property type="term" value="P:fatty acid metabolic process"/>
    <property type="evidence" value="ECO:0007669"/>
    <property type="project" value="TreeGrafter"/>
</dbReference>
<dbReference type="Pfam" id="PF01553">
    <property type="entry name" value="Acyltransferase"/>
    <property type="match status" value="1"/>
</dbReference>
<gene>
    <name evidence="4" type="ORF">DM484_03745</name>
</gene>
<dbReference type="Pfam" id="PF00501">
    <property type="entry name" value="AMP-binding"/>
    <property type="match status" value="1"/>
</dbReference>